<feature type="transmembrane region" description="Helical" evidence="6">
    <location>
        <begin position="156"/>
        <end position="180"/>
    </location>
</feature>
<dbReference type="InterPro" id="IPR004680">
    <property type="entry name" value="Cit_transptr-like_dom"/>
</dbReference>
<feature type="transmembrane region" description="Helical" evidence="6">
    <location>
        <begin position="291"/>
        <end position="324"/>
    </location>
</feature>
<feature type="transmembrane region" description="Helical" evidence="6">
    <location>
        <begin position="192"/>
        <end position="212"/>
    </location>
</feature>
<dbReference type="EMBL" id="QRWQ01000002">
    <property type="protein sequence ID" value="RGT41431.1"/>
    <property type="molecule type" value="Genomic_DNA"/>
</dbReference>
<feature type="transmembrane region" description="Helical" evidence="6">
    <location>
        <begin position="424"/>
        <end position="453"/>
    </location>
</feature>
<evidence type="ECO:0000256" key="4">
    <source>
        <dbReference type="ARBA" id="ARBA00022989"/>
    </source>
</evidence>
<evidence type="ECO:0000256" key="3">
    <source>
        <dbReference type="ARBA" id="ARBA00022692"/>
    </source>
</evidence>
<keyword evidence="3 6" id="KW-0812">Transmembrane</keyword>
<proteinExistence type="predicted"/>
<feature type="transmembrane region" description="Helical" evidence="6">
    <location>
        <begin position="385"/>
        <end position="412"/>
    </location>
</feature>
<evidence type="ECO:0000313" key="9">
    <source>
        <dbReference type="Proteomes" id="UP000283834"/>
    </source>
</evidence>
<organism evidence="8 9">
    <name type="scientific">Mediterraneibacter gnavus</name>
    <name type="common">Ruminococcus gnavus</name>
    <dbReference type="NCBI Taxonomy" id="33038"/>
    <lineage>
        <taxon>Bacteria</taxon>
        <taxon>Bacillati</taxon>
        <taxon>Bacillota</taxon>
        <taxon>Clostridia</taxon>
        <taxon>Lachnospirales</taxon>
        <taxon>Lachnospiraceae</taxon>
        <taxon>Mediterraneibacter</taxon>
    </lineage>
</organism>
<keyword evidence="5 6" id="KW-0472">Membrane</keyword>
<dbReference type="Proteomes" id="UP000283834">
    <property type="component" value="Unassembled WGS sequence"/>
</dbReference>
<keyword evidence="4 6" id="KW-1133">Transmembrane helix</keyword>
<comment type="caution">
    <text evidence="8">The sequence shown here is derived from an EMBL/GenBank/DDBJ whole genome shotgun (WGS) entry which is preliminary data.</text>
</comment>
<dbReference type="GO" id="GO:0055085">
    <property type="term" value="P:transmembrane transport"/>
    <property type="evidence" value="ECO:0007669"/>
    <property type="project" value="InterPro"/>
</dbReference>
<feature type="transmembrane region" description="Helical" evidence="6">
    <location>
        <begin position="114"/>
        <end position="132"/>
    </location>
</feature>
<name>A0A412NMA5_MEDGN</name>
<evidence type="ECO:0000256" key="5">
    <source>
        <dbReference type="ARBA" id="ARBA00023136"/>
    </source>
</evidence>
<reference evidence="8 9" key="1">
    <citation type="submission" date="2018-08" db="EMBL/GenBank/DDBJ databases">
        <title>A genome reference for cultivated species of the human gut microbiota.</title>
        <authorList>
            <person name="Zou Y."/>
            <person name="Xue W."/>
            <person name="Luo G."/>
        </authorList>
    </citation>
    <scope>NUCLEOTIDE SEQUENCE [LARGE SCALE GENOMIC DNA]</scope>
    <source>
        <strain evidence="8 9">AF19-16AC</strain>
    </source>
</reference>
<feature type="domain" description="Citrate transporter-like" evidence="7">
    <location>
        <begin position="55"/>
        <end position="427"/>
    </location>
</feature>
<feature type="transmembrane region" description="Helical" evidence="6">
    <location>
        <begin position="465"/>
        <end position="485"/>
    </location>
</feature>
<dbReference type="AlphaFoldDB" id="A0A412NMA5"/>
<evidence type="ECO:0000256" key="2">
    <source>
        <dbReference type="ARBA" id="ARBA00022448"/>
    </source>
</evidence>
<feature type="transmembrane region" description="Helical" evidence="6">
    <location>
        <begin position="59"/>
        <end position="77"/>
    </location>
</feature>
<feature type="transmembrane region" description="Helical" evidence="6">
    <location>
        <begin position="232"/>
        <end position="255"/>
    </location>
</feature>
<feature type="transmembrane region" description="Helical" evidence="6">
    <location>
        <begin position="83"/>
        <end position="102"/>
    </location>
</feature>
<comment type="subcellular location">
    <subcellularLocation>
        <location evidence="1">Membrane</location>
        <topology evidence="1">Multi-pass membrane protein</topology>
    </subcellularLocation>
</comment>
<evidence type="ECO:0000259" key="7">
    <source>
        <dbReference type="Pfam" id="PF03600"/>
    </source>
</evidence>
<feature type="transmembrane region" description="Helical" evidence="6">
    <location>
        <begin position="344"/>
        <end position="364"/>
    </location>
</feature>
<gene>
    <name evidence="8" type="ORF">DWX36_02925</name>
</gene>
<accession>A0A412NMA5</accession>
<dbReference type="GO" id="GO:0016020">
    <property type="term" value="C:membrane"/>
    <property type="evidence" value="ECO:0007669"/>
    <property type="project" value="UniProtKB-SubCell"/>
</dbReference>
<dbReference type="Pfam" id="PF03600">
    <property type="entry name" value="CitMHS"/>
    <property type="match status" value="1"/>
</dbReference>
<protein>
    <recommendedName>
        <fullName evidence="7">Citrate transporter-like domain-containing protein</fullName>
    </recommendedName>
</protein>
<evidence type="ECO:0000256" key="6">
    <source>
        <dbReference type="SAM" id="Phobius"/>
    </source>
</evidence>
<keyword evidence="2" id="KW-0813">Transport</keyword>
<sequence>MLFSYIKRLKKNCKITINKTYGIYKQVLFVKSIEKNYNTPIKLARLYGFLSIKGIKMDISGIVGFVFMICMTVVLFATKVSPGIVFITLPVVAGIFSGFSFREIAIYVSVGIRTVIPLAFMFAFAILFFGLLNETGIFAMLVSKILGKAKKNSKSIFFMTVIVSATAHLSGSGAVSYLVILTACKPIYEQNGIPLTKLMCLSSLTFGVMNMLPWAGPCGRLAGALTIDAAAIWKRCIPSQLFGLVLLFFIAYIMANGQNENMQEKRTGEEKKTLLKKENNTTETEKKKIAFCIVCTGTVIILLGVTQIQPFQIFLGGTLILIFVNEKAERRKLLVKYWKQAQTMVFTVLASGVVVGIVTYSPMLKNMTRIISNLIPEDVAEHMHVILGVISNPISLVLSGEVEIFGLVPIAAELVAAKGIASEMVAAAFLIPYSAVIFVLPMTVSVHLGLSICGVSLREHMKQTYFWSLFLSIGMLSFAVIIGMISF</sequence>
<evidence type="ECO:0000313" key="8">
    <source>
        <dbReference type="EMBL" id="RGT41431.1"/>
    </source>
</evidence>
<evidence type="ECO:0000256" key="1">
    <source>
        <dbReference type="ARBA" id="ARBA00004141"/>
    </source>
</evidence>